<evidence type="ECO:0000313" key="1">
    <source>
        <dbReference type="EMBL" id="KAL0486614.1"/>
    </source>
</evidence>
<reference evidence="1 2" key="1">
    <citation type="submission" date="2024-03" db="EMBL/GenBank/DDBJ databases">
        <title>The Acrasis kona genome and developmental transcriptomes reveal deep origins of eukaryotic multicellular pathways.</title>
        <authorList>
            <person name="Sheikh S."/>
            <person name="Fu C.-J."/>
            <person name="Brown M.W."/>
            <person name="Baldauf S.L."/>
        </authorList>
    </citation>
    <scope>NUCLEOTIDE SEQUENCE [LARGE SCALE GENOMIC DNA]</scope>
    <source>
        <strain evidence="1 2">ATCC MYA-3509</strain>
    </source>
</reference>
<proteinExistence type="predicted"/>
<evidence type="ECO:0000313" key="2">
    <source>
        <dbReference type="Proteomes" id="UP001431209"/>
    </source>
</evidence>
<sequence>MNNDEAHIPFFTKIENLIAHIRTGDVNPYFVIYECLGMEDDLLTNDDFNFVHSTHKKAVGHKPKRSNEENSSA</sequence>
<name>A0AAW2ZD40_9EUKA</name>
<dbReference type="Proteomes" id="UP001431209">
    <property type="component" value="Unassembled WGS sequence"/>
</dbReference>
<organism evidence="1 2">
    <name type="scientific">Acrasis kona</name>
    <dbReference type="NCBI Taxonomy" id="1008807"/>
    <lineage>
        <taxon>Eukaryota</taxon>
        <taxon>Discoba</taxon>
        <taxon>Heterolobosea</taxon>
        <taxon>Tetramitia</taxon>
        <taxon>Eutetramitia</taxon>
        <taxon>Acrasidae</taxon>
        <taxon>Acrasis</taxon>
    </lineage>
</organism>
<protein>
    <submittedName>
        <fullName evidence="1">AckA</fullName>
    </submittedName>
</protein>
<accession>A0AAW2ZD40</accession>
<dbReference type="EMBL" id="JAOPGA020001252">
    <property type="protein sequence ID" value="KAL0486614.1"/>
    <property type="molecule type" value="Genomic_DNA"/>
</dbReference>
<comment type="caution">
    <text evidence="1">The sequence shown here is derived from an EMBL/GenBank/DDBJ whole genome shotgun (WGS) entry which is preliminary data.</text>
</comment>
<dbReference type="AlphaFoldDB" id="A0AAW2ZD40"/>
<gene>
    <name evidence="1" type="ORF">AKO1_001529</name>
</gene>
<keyword evidence="2" id="KW-1185">Reference proteome</keyword>